<dbReference type="EMBL" id="JAKNGE010000007">
    <property type="protein sequence ID" value="MCG4745102.1"/>
    <property type="molecule type" value="Genomic_DNA"/>
</dbReference>
<dbReference type="EMBL" id="JAAITT010000035">
    <property type="protein sequence ID" value="NSJ51115.1"/>
    <property type="molecule type" value="Genomic_DNA"/>
</dbReference>
<dbReference type="AlphaFoldDB" id="A0AAX1SJL7"/>
<comment type="caution">
    <text evidence="1">The sequence shown here is derived from an EMBL/GenBank/DDBJ whole genome shotgun (WGS) entry which is preliminary data.</text>
</comment>
<name>A0AAX1SJL7_9FIRM</name>
<keyword evidence="3" id="KW-1185">Reference proteome</keyword>
<reference evidence="2 3" key="1">
    <citation type="journal article" date="2020" name="Cell Host Microbe">
        <title>Functional and Genomic Variation between Human-Derived Isolates of Lachnospiraceae Reveals Inter- and Intra-Species Diversity.</title>
        <authorList>
            <person name="Sorbara M.T."/>
            <person name="Littmann E.R."/>
            <person name="Fontana E."/>
            <person name="Moody T.U."/>
            <person name="Kohout C.E."/>
            <person name="Gjonbalaj M."/>
            <person name="Eaton V."/>
            <person name="Seok R."/>
            <person name="Leiner I.M."/>
            <person name="Pamer E.G."/>
        </authorList>
    </citation>
    <scope>NUCLEOTIDE SEQUENCE [LARGE SCALE GENOMIC DNA]</scope>
    <source>
        <strain evidence="2 3">MSK.1.17</strain>
    </source>
</reference>
<dbReference type="Proteomes" id="UP001299608">
    <property type="component" value="Unassembled WGS sequence"/>
</dbReference>
<proteinExistence type="predicted"/>
<gene>
    <name evidence="2" type="ORF">G5B36_20725</name>
    <name evidence="1" type="ORF">L0N08_06745</name>
</gene>
<evidence type="ECO:0000313" key="1">
    <source>
        <dbReference type="EMBL" id="MCG4745102.1"/>
    </source>
</evidence>
<accession>A0AAX1SJL7</accession>
<dbReference type="Proteomes" id="UP000669239">
    <property type="component" value="Unassembled WGS sequence"/>
</dbReference>
<dbReference type="Pfam" id="PF12672">
    <property type="entry name" value="DUF3793"/>
    <property type="match status" value="1"/>
</dbReference>
<sequence length="205" mass="23533">MSKETLHLLLRMNHDRLETQIALQCAPLLTGVKISNLLTVTSHRKQEAAGLFEGTAVSCYMLYESREKTTFLLYLRSGLMEYLAETDVKRLMERFGYHAMKLERILERVSEKYTSHMDGTGGFPHEIGLLLGYPPADVLGFIQNNGRNYLCTGYWKVYSNQSECKRIFRGYSQAREMLIHMVSRGMGIGDILKIHGLHQYKSMTI</sequence>
<evidence type="ECO:0000313" key="3">
    <source>
        <dbReference type="Proteomes" id="UP000669239"/>
    </source>
</evidence>
<reference evidence="2" key="2">
    <citation type="submission" date="2020-02" db="EMBL/GenBank/DDBJ databases">
        <authorList>
            <person name="Littmann E."/>
            <person name="Sorbara M."/>
        </authorList>
    </citation>
    <scope>NUCLEOTIDE SEQUENCE</scope>
    <source>
        <strain evidence="2">MSK.1.17</strain>
    </source>
</reference>
<evidence type="ECO:0000313" key="4">
    <source>
        <dbReference type="Proteomes" id="UP001299608"/>
    </source>
</evidence>
<protein>
    <submittedName>
        <fullName evidence="1">DUF3793 family protein</fullName>
    </submittedName>
</protein>
<reference evidence="1" key="3">
    <citation type="submission" date="2022-01" db="EMBL/GenBank/DDBJ databases">
        <title>Collection of gut derived symbiotic bacterial strains cultured from healthy donors.</title>
        <authorList>
            <person name="Lin H."/>
            <person name="Kohout C."/>
            <person name="Waligurski E."/>
            <person name="Pamer E.G."/>
        </authorList>
    </citation>
    <scope>NUCLEOTIDE SEQUENCE</scope>
    <source>
        <strain evidence="1">DFI.6.55</strain>
    </source>
</reference>
<dbReference type="InterPro" id="IPR024523">
    <property type="entry name" value="DUF3793"/>
</dbReference>
<dbReference type="GeneID" id="97206503"/>
<dbReference type="RefSeq" id="WP_117559777.1">
    <property type="nucleotide sequence ID" value="NZ_BAABZL010000001.1"/>
</dbReference>
<organism evidence="1 4">
    <name type="scientific">Enterocloster aldenensis</name>
    <dbReference type="NCBI Taxonomy" id="358742"/>
    <lineage>
        <taxon>Bacteria</taxon>
        <taxon>Bacillati</taxon>
        <taxon>Bacillota</taxon>
        <taxon>Clostridia</taxon>
        <taxon>Lachnospirales</taxon>
        <taxon>Lachnospiraceae</taxon>
        <taxon>Enterocloster</taxon>
    </lineage>
</organism>
<evidence type="ECO:0000313" key="2">
    <source>
        <dbReference type="EMBL" id="NSJ51115.1"/>
    </source>
</evidence>